<gene>
    <name evidence="1" type="ORF">HJG54_17900</name>
</gene>
<protein>
    <submittedName>
        <fullName evidence="1">WG repeat-containing protein</fullName>
    </submittedName>
</protein>
<organism evidence="1">
    <name type="scientific">Leptolyngbya sp. NK1-12</name>
    <dbReference type="NCBI Taxonomy" id="2547451"/>
    <lineage>
        <taxon>Bacteria</taxon>
        <taxon>Bacillati</taxon>
        <taxon>Cyanobacteriota</taxon>
        <taxon>Cyanophyceae</taxon>
        <taxon>Leptolyngbyales</taxon>
        <taxon>Leptolyngbyaceae</taxon>
        <taxon>Leptolyngbya group</taxon>
        <taxon>Leptolyngbya</taxon>
    </lineage>
</organism>
<name>A0AA97AJ52_9CYAN</name>
<proteinExistence type="predicted"/>
<sequence length="416" mass="46513">MILNSKFLVIQFPVERLLLVCLLSLTLLTSCTDKQTVTSCLAETSNLEQAQNSSPTPRFIISKNQKSGFIDQTGTVVIEPEFDQVEPFFEDRAAFKANGKWGFIDPRGTIVITPQFESVGNFFDQRAVVISGYKQGLIDPNGNVVVEPQYELLIPLHEQRWAFKQHGQWGIIDPDGTMIANPRFLDIESFSDGLAAVVISSSDQQKIAFTNRSGKIVFELPEELQISPDDGIEGAEHFNHGRLLVFIRSLGSSIEDILDGRRYSRFGYLDLRGQLVIPLRYSSASPFSECLAAVKLKQGYGFINLSGEVVIQPQFHDAGSFHEGLAHISINLRHGYVNTNGKIIVEPQYDDAHNFSEGLASVKVNGKWGAINRMGKMVIEPQFDRYFSFKQGLALIIRNGKRGYIDRAGKLVWFDS</sequence>
<dbReference type="PANTHER" id="PTHR37841">
    <property type="entry name" value="GLR2918 PROTEIN"/>
    <property type="match status" value="1"/>
</dbReference>
<evidence type="ECO:0000313" key="1">
    <source>
        <dbReference type="EMBL" id="WNZ24541.1"/>
    </source>
</evidence>
<reference evidence="1" key="1">
    <citation type="submission" date="2020-05" db="EMBL/GenBank/DDBJ databases">
        <authorList>
            <person name="Zhu T."/>
            <person name="Keshari N."/>
            <person name="Lu X."/>
        </authorList>
    </citation>
    <scope>NUCLEOTIDE SEQUENCE</scope>
    <source>
        <strain evidence="1">NK1-12</strain>
    </source>
</reference>
<dbReference type="RefSeq" id="WP_316430390.1">
    <property type="nucleotide sequence ID" value="NZ_CP053586.1"/>
</dbReference>
<dbReference type="SUPFAM" id="SSF69360">
    <property type="entry name" value="Cell wall binding repeat"/>
    <property type="match status" value="2"/>
</dbReference>
<dbReference type="EMBL" id="CP053586">
    <property type="protein sequence ID" value="WNZ24541.1"/>
    <property type="molecule type" value="Genomic_DNA"/>
</dbReference>
<dbReference type="PROSITE" id="PS51257">
    <property type="entry name" value="PROKAR_LIPOPROTEIN"/>
    <property type="match status" value="1"/>
</dbReference>
<dbReference type="Pfam" id="PF14903">
    <property type="entry name" value="WG_beta_rep"/>
    <property type="match status" value="6"/>
</dbReference>
<dbReference type="PANTHER" id="PTHR37841:SF1">
    <property type="entry name" value="DUF3298 DOMAIN-CONTAINING PROTEIN"/>
    <property type="match status" value="1"/>
</dbReference>
<dbReference type="AlphaFoldDB" id="A0AA97AJ52"/>
<accession>A0AA97AJ52</accession>
<dbReference type="InterPro" id="IPR032774">
    <property type="entry name" value="WG_beta_rep"/>
</dbReference>